<proteinExistence type="predicted"/>
<dbReference type="EMBL" id="PGOZ01000001">
    <property type="protein sequence ID" value="PJI34038.1"/>
    <property type="molecule type" value="Genomic_DNA"/>
</dbReference>
<evidence type="ECO:0000313" key="1">
    <source>
        <dbReference type="EMBL" id="PJI34038.1"/>
    </source>
</evidence>
<comment type="caution">
    <text evidence="1">The sequence shown here is derived from an EMBL/GenBank/DDBJ whole genome shotgun (WGS) entry which is preliminary data.</text>
</comment>
<name>A0A2H9UQQ0_9GAMM</name>
<dbReference type="RefSeq" id="WP_086044599.1">
    <property type="nucleotide sequence ID" value="NZ_PGOZ01000001.1"/>
</dbReference>
<reference evidence="1 2" key="2">
    <citation type="submission" date="2017-12" db="EMBL/GenBank/DDBJ databases">
        <title>Revising the taxonomy of the Acinetobacter lwoffii group: the description of Acinetobacter pseudolwoffii sp. nov. and emended description of Acinetobacter lwoffii.</title>
        <authorList>
            <person name="Nemec A."/>
        </authorList>
    </citation>
    <scope>NUCLEOTIDE SEQUENCE [LARGE SCALE GENOMIC DNA]</scope>
    <source>
        <strain evidence="1 2">ANC 5347</strain>
    </source>
</reference>
<gene>
    <name evidence="1" type="ORF">CU320_01510</name>
</gene>
<evidence type="ECO:0000313" key="2">
    <source>
        <dbReference type="Proteomes" id="UP000242351"/>
    </source>
</evidence>
<reference evidence="1 2" key="1">
    <citation type="submission" date="2017-11" db="EMBL/GenBank/DDBJ databases">
        <authorList>
            <person name="Han C.G."/>
        </authorList>
    </citation>
    <scope>NUCLEOTIDE SEQUENCE [LARGE SCALE GENOMIC DNA]</scope>
    <source>
        <strain evidence="1 2">ANC 5347</strain>
    </source>
</reference>
<dbReference type="Proteomes" id="UP000242351">
    <property type="component" value="Unassembled WGS sequence"/>
</dbReference>
<protein>
    <submittedName>
        <fullName evidence="1">Uncharacterized protein</fullName>
    </submittedName>
</protein>
<sequence length="65" mass="7378">MKPEIKAALALELTKVRIADKDPLAFDLTSADLWVETYEQSVKDIHKAESDYCLKLHTKPSSIFD</sequence>
<accession>A0A2H9UQQ0</accession>
<dbReference type="AlphaFoldDB" id="A0A2H9UQQ0"/>
<organism evidence="1 2">
    <name type="scientific">Acinetobacter pseudolwoffii</name>
    <dbReference type="NCBI Taxonomy" id="2053287"/>
    <lineage>
        <taxon>Bacteria</taxon>
        <taxon>Pseudomonadati</taxon>
        <taxon>Pseudomonadota</taxon>
        <taxon>Gammaproteobacteria</taxon>
        <taxon>Moraxellales</taxon>
        <taxon>Moraxellaceae</taxon>
        <taxon>Acinetobacter</taxon>
    </lineage>
</organism>